<reference evidence="1 2" key="1">
    <citation type="journal article" date="2014" name="PLoS ONE">
        <title>Global Analysis of Gene Expression Profiles in Physic Nut (Jatropha curcas L.) Seedlings Exposed to Salt Stress.</title>
        <authorList>
            <person name="Zhang L."/>
            <person name="Zhang C."/>
            <person name="Wu P."/>
            <person name="Chen Y."/>
            <person name="Li M."/>
            <person name="Jiang H."/>
            <person name="Wu G."/>
        </authorList>
    </citation>
    <scope>NUCLEOTIDE SEQUENCE [LARGE SCALE GENOMIC DNA]</scope>
    <source>
        <strain evidence="2">cv. GZQX0401</strain>
        <tissue evidence="1">Young leaves</tissue>
    </source>
</reference>
<proteinExistence type="predicted"/>
<accession>A0A067JU27</accession>
<evidence type="ECO:0000313" key="2">
    <source>
        <dbReference type="Proteomes" id="UP000027138"/>
    </source>
</evidence>
<dbReference type="AlphaFoldDB" id="A0A067JU27"/>
<sequence length="124" mass="14310">MVLAETILSLDQAFKLRDFGMDQFTFYLDSRVMRQMCHVQGMPPARAIFEATLILSRVTIVVQGSWYRGAHVVEPGISRGRSEAFEAWWVSEHEDHERGRKATLTQEIEGRRKATLELVHDHII</sequence>
<keyword evidence="2" id="KW-1185">Reference proteome</keyword>
<protein>
    <recommendedName>
        <fullName evidence="3">Aminotransferase-like plant mobile domain-containing protein</fullName>
    </recommendedName>
</protein>
<evidence type="ECO:0008006" key="3">
    <source>
        <dbReference type="Google" id="ProtNLM"/>
    </source>
</evidence>
<organism evidence="1 2">
    <name type="scientific">Jatropha curcas</name>
    <name type="common">Barbados nut</name>
    <dbReference type="NCBI Taxonomy" id="180498"/>
    <lineage>
        <taxon>Eukaryota</taxon>
        <taxon>Viridiplantae</taxon>
        <taxon>Streptophyta</taxon>
        <taxon>Embryophyta</taxon>
        <taxon>Tracheophyta</taxon>
        <taxon>Spermatophyta</taxon>
        <taxon>Magnoliopsida</taxon>
        <taxon>eudicotyledons</taxon>
        <taxon>Gunneridae</taxon>
        <taxon>Pentapetalae</taxon>
        <taxon>rosids</taxon>
        <taxon>fabids</taxon>
        <taxon>Malpighiales</taxon>
        <taxon>Euphorbiaceae</taxon>
        <taxon>Crotonoideae</taxon>
        <taxon>Jatropheae</taxon>
        <taxon>Jatropha</taxon>
    </lineage>
</organism>
<evidence type="ECO:0000313" key="1">
    <source>
        <dbReference type="EMBL" id="KDP23044.1"/>
    </source>
</evidence>
<dbReference type="EMBL" id="KK915297">
    <property type="protein sequence ID" value="KDP23044.1"/>
    <property type="molecule type" value="Genomic_DNA"/>
</dbReference>
<dbReference type="Proteomes" id="UP000027138">
    <property type="component" value="Unassembled WGS sequence"/>
</dbReference>
<name>A0A067JU27_JATCU</name>
<gene>
    <name evidence="1" type="ORF">JCGZ_00509</name>
</gene>